<dbReference type="Proteomes" id="UP001172082">
    <property type="component" value="Unassembled WGS sequence"/>
</dbReference>
<comment type="similarity">
    <text evidence="7">Belongs to the RecR family.</text>
</comment>
<protein>
    <recommendedName>
        <fullName evidence="7">Recombination protein RecR</fullName>
    </recommendedName>
</protein>
<evidence type="ECO:0000256" key="4">
    <source>
        <dbReference type="ARBA" id="ARBA00022833"/>
    </source>
</evidence>
<reference evidence="9" key="1">
    <citation type="submission" date="2023-06" db="EMBL/GenBank/DDBJ databases">
        <title>Genomic of Parafulvivirga corallium.</title>
        <authorList>
            <person name="Wang G."/>
        </authorList>
    </citation>
    <scope>NUCLEOTIDE SEQUENCE</scope>
    <source>
        <strain evidence="9">BMA10</strain>
    </source>
</reference>
<dbReference type="PROSITE" id="PS01300">
    <property type="entry name" value="RECR"/>
    <property type="match status" value="1"/>
</dbReference>
<dbReference type="Gene3D" id="6.10.250.240">
    <property type="match status" value="1"/>
</dbReference>
<keyword evidence="5 7" id="KW-0233">DNA recombination</keyword>
<dbReference type="Gene3D" id="3.30.60.80">
    <property type="match status" value="1"/>
</dbReference>
<comment type="function">
    <text evidence="7">May play a role in DNA repair. It seems to be involved in an RecBC-independent recombinational process of DNA repair. It may act with RecF and RecO.</text>
</comment>
<keyword evidence="6 7" id="KW-0234">DNA repair</keyword>
<evidence type="ECO:0000259" key="8">
    <source>
        <dbReference type="PROSITE" id="PS50880"/>
    </source>
</evidence>
<evidence type="ECO:0000256" key="3">
    <source>
        <dbReference type="ARBA" id="ARBA00022771"/>
    </source>
</evidence>
<dbReference type="InterPro" id="IPR034137">
    <property type="entry name" value="TOPRIM_RecR"/>
</dbReference>
<evidence type="ECO:0000256" key="1">
    <source>
        <dbReference type="ARBA" id="ARBA00022723"/>
    </source>
</evidence>
<accession>A0ABT8KLB3</accession>
<evidence type="ECO:0000313" key="10">
    <source>
        <dbReference type="Proteomes" id="UP001172082"/>
    </source>
</evidence>
<feature type="domain" description="Toprim" evidence="8">
    <location>
        <begin position="81"/>
        <end position="177"/>
    </location>
</feature>
<dbReference type="InterPro" id="IPR006171">
    <property type="entry name" value="TOPRIM_dom"/>
</dbReference>
<proteinExistence type="inferred from homology"/>
<dbReference type="InterPro" id="IPR000093">
    <property type="entry name" value="DNA_Rcmb_RecR"/>
</dbReference>
<dbReference type="Gene3D" id="1.10.8.420">
    <property type="entry name" value="RecR Domain 1"/>
    <property type="match status" value="1"/>
</dbReference>
<comment type="caution">
    <text evidence="9">The sequence shown here is derived from an EMBL/GenBank/DDBJ whole genome shotgun (WGS) entry which is preliminary data.</text>
</comment>
<dbReference type="EMBL" id="JAUJEA010000001">
    <property type="protein sequence ID" value="MDN5200523.1"/>
    <property type="molecule type" value="Genomic_DNA"/>
</dbReference>
<dbReference type="SMART" id="SM00493">
    <property type="entry name" value="TOPRIM"/>
    <property type="match status" value="1"/>
</dbReference>
<keyword evidence="2 7" id="KW-0227">DNA damage</keyword>
<organism evidence="9 10">
    <name type="scientific">Splendidivirga corallicola</name>
    <dbReference type="NCBI Taxonomy" id="3051826"/>
    <lineage>
        <taxon>Bacteria</taxon>
        <taxon>Pseudomonadati</taxon>
        <taxon>Bacteroidota</taxon>
        <taxon>Cytophagia</taxon>
        <taxon>Cytophagales</taxon>
        <taxon>Splendidivirgaceae</taxon>
        <taxon>Splendidivirga</taxon>
    </lineage>
</organism>
<gene>
    <name evidence="7 9" type="primary">recR</name>
    <name evidence="9" type="ORF">QQ008_04100</name>
</gene>
<dbReference type="HAMAP" id="MF_00017">
    <property type="entry name" value="RecR"/>
    <property type="match status" value="1"/>
</dbReference>
<evidence type="ECO:0000313" key="9">
    <source>
        <dbReference type="EMBL" id="MDN5200523.1"/>
    </source>
</evidence>
<name>A0ABT8KLB3_9BACT</name>
<dbReference type="Pfam" id="PF21175">
    <property type="entry name" value="RecR_C"/>
    <property type="match status" value="1"/>
</dbReference>
<dbReference type="RefSeq" id="WP_346750546.1">
    <property type="nucleotide sequence ID" value="NZ_JAUJEA010000001.1"/>
</dbReference>
<feature type="zinc finger region" description="C4-type" evidence="7">
    <location>
        <begin position="58"/>
        <end position="73"/>
    </location>
</feature>
<dbReference type="NCBIfam" id="TIGR00615">
    <property type="entry name" value="recR"/>
    <property type="match status" value="1"/>
</dbReference>
<dbReference type="InterPro" id="IPR023627">
    <property type="entry name" value="Rcmb_RecR"/>
</dbReference>
<dbReference type="Pfam" id="PF13662">
    <property type="entry name" value="Toprim_4"/>
    <property type="match status" value="1"/>
</dbReference>
<evidence type="ECO:0000256" key="6">
    <source>
        <dbReference type="ARBA" id="ARBA00023204"/>
    </source>
</evidence>
<dbReference type="Gene3D" id="3.40.1360.10">
    <property type="match status" value="1"/>
</dbReference>
<evidence type="ECO:0000256" key="5">
    <source>
        <dbReference type="ARBA" id="ARBA00023172"/>
    </source>
</evidence>
<keyword evidence="3 7" id="KW-0863">Zinc-finger</keyword>
<dbReference type="InterPro" id="IPR015967">
    <property type="entry name" value="Rcmb_RecR_Znf"/>
</dbReference>
<keyword evidence="1 7" id="KW-0479">Metal-binding</keyword>
<dbReference type="PANTHER" id="PTHR30446">
    <property type="entry name" value="RECOMBINATION PROTEIN RECR"/>
    <property type="match status" value="1"/>
</dbReference>
<dbReference type="PANTHER" id="PTHR30446:SF0">
    <property type="entry name" value="RECOMBINATION PROTEIN RECR"/>
    <property type="match status" value="1"/>
</dbReference>
<evidence type="ECO:0000256" key="7">
    <source>
        <dbReference type="HAMAP-Rule" id="MF_00017"/>
    </source>
</evidence>
<dbReference type="PROSITE" id="PS50880">
    <property type="entry name" value="TOPRIM"/>
    <property type="match status" value="1"/>
</dbReference>
<keyword evidence="4 7" id="KW-0862">Zinc</keyword>
<dbReference type="Pfam" id="PF02132">
    <property type="entry name" value="RecR_ZnF"/>
    <property type="match status" value="1"/>
</dbReference>
<keyword evidence="10" id="KW-1185">Reference proteome</keyword>
<dbReference type="SUPFAM" id="SSF111304">
    <property type="entry name" value="Recombination protein RecR"/>
    <property type="match status" value="1"/>
</dbReference>
<sequence length="203" mass="22395">MHFSSKLIEDAVHEISKLPGIGKKTALRLVLHLLKEEKESTENLATALVKLRTQIKYCKACYNISDDDLCAICTSHRRDASTICVVENTPDLMAIENTAQYNGVYHVLGGIISPIDGIGPSDLKIAELIDRVKGSEEVKEIILALSPTMEGDTTAFYITKKLKEFDLKISTIARGVPVGGELEYADEITLGRSIITRTEYPQD</sequence>
<dbReference type="Pfam" id="PF21176">
    <property type="entry name" value="RecR_HhH"/>
    <property type="match status" value="1"/>
</dbReference>
<dbReference type="CDD" id="cd01025">
    <property type="entry name" value="TOPRIM_recR"/>
    <property type="match status" value="1"/>
</dbReference>
<evidence type="ECO:0000256" key="2">
    <source>
        <dbReference type="ARBA" id="ARBA00022763"/>
    </source>
</evidence>